<dbReference type="AlphaFoldDB" id="A0A5J4UYM0"/>
<dbReference type="InterPro" id="IPR001680">
    <property type="entry name" value="WD40_rpt"/>
</dbReference>
<sequence>MDWNSKRLMATGTNKSQYFKPVEQIKDIWEDSDIPSAVIFDPTNVANLIVGYVSGDLVRYDIEKGEYNWNQVGTKNQSERIISLTKSLTATHNQTQDTIPLLVTTNHGYLHIVDSREFQTIFSHKAPQMIDKHQSIISSISFSMALQLHKLTFLPADRIQISNSTTSLCNNSDIIHQLYPNKSMEWRLRLSQGSDQMKQIQMEQIERQKYQSSPLEKWKENVRFQLASQSIFTSSTYLQFDRLIAAGTNSGKVHIFDLRMGDKGQIGLIGEHCEQSFHSPMFSEGITKIAAHPQHPILVTAGADGIITVFSSNPPQSG</sequence>
<reference evidence="1 2" key="1">
    <citation type="submission" date="2019-03" db="EMBL/GenBank/DDBJ databases">
        <title>Single cell metagenomics reveals metabolic interactions within the superorganism composed of flagellate Streblomastix strix and complex community of Bacteroidetes bacteria on its surface.</title>
        <authorList>
            <person name="Treitli S.C."/>
            <person name="Kolisko M."/>
            <person name="Husnik F."/>
            <person name="Keeling P."/>
            <person name="Hampl V."/>
        </authorList>
    </citation>
    <scope>NUCLEOTIDE SEQUENCE [LARGE SCALE GENOMIC DNA]</scope>
    <source>
        <strain evidence="1">ST1C</strain>
    </source>
</reference>
<dbReference type="SUPFAM" id="SSF50978">
    <property type="entry name" value="WD40 repeat-like"/>
    <property type="match status" value="1"/>
</dbReference>
<dbReference type="Gene3D" id="2.130.10.10">
    <property type="entry name" value="YVTN repeat-like/Quinoprotein amine dehydrogenase"/>
    <property type="match status" value="1"/>
</dbReference>
<gene>
    <name evidence="1" type="ORF">EZS28_029272</name>
</gene>
<dbReference type="SMART" id="SM00320">
    <property type="entry name" value="WD40"/>
    <property type="match status" value="2"/>
</dbReference>
<dbReference type="InterPro" id="IPR015943">
    <property type="entry name" value="WD40/YVTN_repeat-like_dom_sf"/>
</dbReference>
<name>A0A5J4UYM0_9EUKA</name>
<evidence type="ECO:0000313" key="1">
    <source>
        <dbReference type="EMBL" id="KAA6375202.1"/>
    </source>
</evidence>
<proteinExistence type="predicted"/>
<organism evidence="1 2">
    <name type="scientific">Streblomastix strix</name>
    <dbReference type="NCBI Taxonomy" id="222440"/>
    <lineage>
        <taxon>Eukaryota</taxon>
        <taxon>Metamonada</taxon>
        <taxon>Preaxostyla</taxon>
        <taxon>Oxymonadida</taxon>
        <taxon>Streblomastigidae</taxon>
        <taxon>Streblomastix</taxon>
    </lineage>
</organism>
<dbReference type="InterPro" id="IPR036322">
    <property type="entry name" value="WD40_repeat_dom_sf"/>
</dbReference>
<dbReference type="EMBL" id="SNRW01011404">
    <property type="protein sequence ID" value="KAA6375202.1"/>
    <property type="molecule type" value="Genomic_DNA"/>
</dbReference>
<comment type="caution">
    <text evidence="1">The sequence shown here is derived from an EMBL/GenBank/DDBJ whole genome shotgun (WGS) entry which is preliminary data.</text>
</comment>
<evidence type="ECO:0000313" key="2">
    <source>
        <dbReference type="Proteomes" id="UP000324800"/>
    </source>
</evidence>
<dbReference type="Proteomes" id="UP000324800">
    <property type="component" value="Unassembled WGS sequence"/>
</dbReference>
<protein>
    <submittedName>
        <fullName evidence="1">Uncharacterized protein</fullName>
    </submittedName>
</protein>
<accession>A0A5J4UYM0</accession>